<evidence type="ECO:0000256" key="8">
    <source>
        <dbReference type="PIRNR" id="PIRNR006256"/>
    </source>
</evidence>
<comment type="caution">
    <text evidence="9">Lacks conserved residue(s) required for the propagation of feature annotation.</text>
</comment>
<evidence type="ECO:0000256" key="2">
    <source>
        <dbReference type="ARBA" id="ARBA00008097"/>
    </source>
</evidence>
<keyword evidence="5" id="KW-0863">Zinc-finger</keyword>
<dbReference type="Pfam" id="PF17788">
    <property type="entry name" value="HypF_C"/>
    <property type="match status" value="1"/>
</dbReference>
<reference evidence="12 13" key="1">
    <citation type="submission" date="2017-05" db="EMBL/GenBank/DDBJ databases">
        <authorList>
            <person name="Varghese N."/>
            <person name="Submissions S."/>
        </authorList>
    </citation>
    <scope>NUCLEOTIDE SEQUENCE [LARGE SCALE GENOMIC DNA]</scope>
    <source>
        <strain evidence="12 13">DSM 15949</strain>
    </source>
</reference>
<evidence type="ECO:0000256" key="6">
    <source>
        <dbReference type="ARBA" id="ARBA00022833"/>
    </source>
</evidence>
<evidence type="ECO:0000256" key="9">
    <source>
        <dbReference type="PROSITE-ProRule" id="PRU00520"/>
    </source>
</evidence>
<dbReference type="InterPro" id="IPR017945">
    <property type="entry name" value="DHBP_synth_RibB-like_a/b_dom"/>
</dbReference>
<dbReference type="InterPro" id="IPR055128">
    <property type="entry name" value="HypF_C_2"/>
</dbReference>
<dbReference type="SUPFAM" id="SSF54975">
    <property type="entry name" value="Acylphosphatase/BLUF domain-like"/>
    <property type="match status" value="1"/>
</dbReference>
<sequence>MPGIGHSIRVSGLVQGVGLRPFVWRLASRLGLKGSVLNDGSDVLIEVFGSEANLKQFSSLLLEDLPPLARIDAVSVSAKTCNPPAGFTIAASVDGSAPTGVVPDAATCPQCLKEIFDPANRRFGYPFTNCTHCGPRLSILRQIPYDRPSTSMAVFDMCRRCRTEYEDPDDRRFHAQPNACPDCGPRLWFEDLKGNRDGQDVFAKVARRLKQGDIVAIKGLGGFQIACDAGNSEAIKRLRLRKNRPRKPFALMARDIAQVRQYCRVSESEEYMLAGPEAPIVLLEKEGASLPNEIAFEQPRLGMMLPNTPLHHLLMTQLDVPIVLTSGNLSNNPQEISNHGATQRLGALVDGFLMHDREIVNRVDDSVLQWEKRGPVVIRRARGLAPSPIRLPDSFANAPKVLAMGGELKAAFCLLNGRNAVLSQHIGDLENAATFKDYRKALRLYLELYQFKPDIIAVDQHPQYRSTEFGRELADELGAELVKVQHHHAHLCAVLAECQAATEQCRPAYGIILDGLGWGLDGTVWGGEILQGDFASFQRLGHLQAVPMPGGASASVEPWRNLQAHLRNCFGVSWREVLADPVSVDLFSSRRSALLDTMMEKGVNAPVSTSAGRLFDAVAAALDLCVDRQSFEGEAAMLLEAAAAPYVPDEAGYKVFLEQKALLEIGMKPLWEQLLQDKRNLVADGRIAARFHLGLIDALESGLAAVSGSTPGHVVLSGGVFQNRILREGLRDRLEQAGWTLLFSKQAPCNDGGLALGQAVAAAVTRAH</sequence>
<feature type="domain" description="Acylphosphatase-like" evidence="10">
    <location>
        <begin position="5"/>
        <end position="91"/>
    </location>
</feature>
<keyword evidence="6" id="KW-0862">Zinc</keyword>
<evidence type="ECO:0000313" key="12">
    <source>
        <dbReference type="EMBL" id="SMP09603.1"/>
    </source>
</evidence>
<dbReference type="PIRSF" id="PIRSF006256">
    <property type="entry name" value="CMPcnvr_hdrg_mat"/>
    <property type="match status" value="1"/>
</dbReference>
<accession>A0ABY1NJZ2</accession>
<dbReference type="PANTHER" id="PTHR42959">
    <property type="entry name" value="CARBAMOYLTRANSFERASE"/>
    <property type="match status" value="1"/>
</dbReference>
<protein>
    <recommendedName>
        <fullName evidence="8">Carbamoyltransferase HypF</fullName>
        <ecNumber evidence="8">6.2.-.-</ecNumber>
    </recommendedName>
</protein>
<evidence type="ECO:0000256" key="1">
    <source>
        <dbReference type="ARBA" id="ARBA00004711"/>
    </source>
</evidence>
<dbReference type="Proteomes" id="UP001157914">
    <property type="component" value="Unassembled WGS sequence"/>
</dbReference>
<comment type="pathway">
    <text evidence="1 8">Protein modification; [NiFe] hydrogenase maturation.</text>
</comment>
<comment type="caution">
    <text evidence="12">The sequence shown here is derived from an EMBL/GenBank/DDBJ whole genome shotgun (WGS) entry which is preliminary data.</text>
</comment>
<dbReference type="Pfam" id="PF00708">
    <property type="entry name" value="Acylphosphatase"/>
    <property type="match status" value="1"/>
</dbReference>
<dbReference type="Pfam" id="PF07503">
    <property type="entry name" value="zf-HYPF"/>
    <property type="match status" value="2"/>
</dbReference>
<dbReference type="SUPFAM" id="SSF55821">
    <property type="entry name" value="YrdC/RibB"/>
    <property type="match status" value="1"/>
</dbReference>
<dbReference type="PROSITE" id="PS51163">
    <property type="entry name" value="YRDC"/>
    <property type="match status" value="1"/>
</dbReference>
<evidence type="ECO:0000313" key="13">
    <source>
        <dbReference type="Proteomes" id="UP001157914"/>
    </source>
</evidence>
<comment type="similarity">
    <text evidence="2 8">Belongs to the carbamoyltransferase HypF family.</text>
</comment>
<feature type="domain" description="YrdC-like" evidence="11">
    <location>
        <begin position="199"/>
        <end position="383"/>
    </location>
</feature>
<dbReference type="Gene3D" id="3.90.870.50">
    <property type="match status" value="1"/>
</dbReference>
<evidence type="ECO:0000256" key="7">
    <source>
        <dbReference type="ARBA" id="ARBA00048220"/>
    </source>
</evidence>
<dbReference type="InterPro" id="IPR041440">
    <property type="entry name" value="HypF_C"/>
</dbReference>
<proteinExistence type="inferred from homology"/>
<dbReference type="EC" id="6.2.-.-" evidence="8"/>
<dbReference type="NCBIfam" id="TIGR00143">
    <property type="entry name" value="hypF"/>
    <property type="match status" value="1"/>
</dbReference>
<keyword evidence="13" id="KW-1185">Reference proteome</keyword>
<evidence type="ECO:0000259" key="10">
    <source>
        <dbReference type="PROSITE" id="PS51160"/>
    </source>
</evidence>
<dbReference type="PANTHER" id="PTHR42959:SF1">
    <property type="entry name" value="CARBAMOYLTRANSFERASE HYPF"/>
    <property type="match status" value="1"/>
</dbReference>
<comment type="function">
    <text evidence="8">Involved in the maturation of [NiFe] hydrogenases. Along with HypE, it catalyzes the synthesis of the CN ligands of the active site iron of [NiFe]-hydrogenases. HypF functions as a carbamoyl transferase using carbamoylphosphate as a substrate and transferring the carboxamido moiety in an ATP-dependent reaction to the thiolate of the C-terminal cysteine of HypE yielding a protein-S-carboxamide.</text>
</comment>
<keyword evidence="4" id="KW-0479">Metal-binding</keyword>
<comment type="catalytic activity">
    <reaction evidence="7 8">
        <text>C-terminal L-cysteinyl-[HypE protein] + carbamoyl phosphate + ATP + H2O = C-terminal S-carboxamide-L-cysteinyl-[HypE protein] + AMP + phosphate + diphosphate + H(+)</text>
        <dbReference type="Rhea" id="RHEA:55636"/>
        <dbReference type="Rhea" id="RHEA-COMP:14247"/>
        <dbReference type="Rhea" id="RHEA-COMP:14392"/>
        <dbReference type="ChEBI" id="CHEBI:15377"/>
        <dbReference type="ChEBI" id="CHEBI:15378"/>
        <dbReference type="ChEBI" id="CHEBI:30616"/>
        <dbReference type="ChEBI" id="CHEBI:33019"/>
        <dbReference type="ChEBI" id="CHEBI:43474"/>
        <dbReference type="ChEBI" id="CHEBI:58228"/>
        <dbReference type="ChEBI" id="CHEBI:76913"/>
        <dbReference type="ChEBI" id="CHEBI:139126"/>
        <dbReference type="ChEBI" id="CHEBI:456215"/>
    </reaction>
</comment>
<evidence type="ECO:0000259" key="11">
    <source>
        <dbReference type="PROSITE" id="PS51163"/>
    </source>
</evidence>
<dbReference type="PROSITE" id="PS51160">
    <property type="entry name" value="ACYLPHOSPHATASE_3"/>
    <property type="match status" value="1"/>
</dbReference>
<name>A0ABY1NJZ2_9HYPH</name>
<dbReference type="Gene3D" id="3.30.420.40">
    <property type="match status" value="1"/>
</dbReference>
<evidence type="ECO:0000256" key="5">
    <source>
        <dbReference type="ARBA" id="ARBA00022771"/>
    </source>
</evidence>
<dbReference type="InterPro" id="IPR001792">
    <property type="entry name" value="Acylphosphatase-like_dom"/>
</dbReference>
<gene>
    <name evidence="12" type="ORF">SAMN06265374_1131</name>
</gene>
<dbReference type="Gene3D" id="3.30.110.120">
    <property type="match status" value="1"/>
</dbReference>
<dbReference type="InterPro" id="IPR051060">
    <property type="entry name" value="Carbamoyltrans_HypF-like"/>
</dbReference>
<evidence type="ECO:0000256" key="3">
    <source>
        <dbReference type="ARBA" id="ARBA00022598"/>
    </source>
</evidence>
<dbReference type="EMBL" id="FXTT01000001">
    <property type="protein sequence ID" value="SMP09603.1"/>
    <property type="molecule type" value="Genomic_DNA"/>
</dbReference>
<organism evidence="12 13">
    <name type="scientific">Roseibium denhamense</name>
    <dbReference type="NCBI Taxonomy" id="76305"/>
    <lineage>
        <taxon>Bacteria</taxon>
        <taxon>Pseudomonadati</taxon>
        <taxon>Pseudomonadota</taxon>
        <taxon>Alphaproteobacteria</taxon>
        <taxon>Hyphomicrobiales</taxon>
        <taxon>Stappiaceae</taxon>
        <taxon>Roseibium</taxon>
    </lineage>
</organism>
<dbReference type="Pfam" id="PF01300">
    <property type="entry name" value="Sua5_yciO_yrdC"/>
    <property type="match status" value="1"/>
</dbReference>
<dbReference type="Gene3D" id="3.30.420.360">
    <property type="match status" value="1"/>
</dbReference>
<dbReference type="InterPro" id="IPR004421">
    <property type="entry name" value="Carbamoyltransferase_HypF"/>
</dbReference>
<keyword evidence="3" id="KW-0436">Ligase</keyword>
<evidence type="ECO:0000256" key="4">
    <source>
        <dbReference type="ARBA" id="ARBA00022723"/>
    </source>
</evidence>
<dbReference type="InterPro" id="IPR006070">
    <property type="entry name" value="Sua5-like_dom"/>
</dbReference>
<dbReference type="InterPro" id="IPR036046">
    <property type="entry name" value="Acylphosphatase-like_dom_sf"/>
</dbReference>
<dbReference type="InterPro" id="IPR011125">
    <property type="entry name" value="Znf_HypF"/>
</dbReference>
<dbReference type="Pfam" id="PF22521">
    <property type="entry name" value="HypF_C_2"/>
    <property type="match status" value="1"/>
</dbReference>